<evidence type="ECO:0000259" key="1">
    <source>
        <dbReference type="Pfam" id="PF25137"/>
    </source>
</evidence>
<comment type="caution">
    <text evidence="2">The sequence shown here is derived from an EMBL/GenBank/DDBJ whole genome shotgun (WGS) entry which is preliminary data.</text>
</comment>
<sequence length="197" mass="21050">PILGQAIESLVSAWSNPFSDALAFDALLQSAAHLPKLGRPMDDEVARERLHYAATQAGMAAANAQLGIAHAFALALHEPTGLPYDRLYGILLPFVVEFNFRSARDRFETISGVLASAAGEGGRIDLPLRLRTLLDGLRVPPNLVAAGVDRTALWARRKEIVARLLRSPATLANPRVPSEGEAERLIELFLGGGIAGG</sequence>
<protein>
    <submittedName>
        <fullName evidence="2">Propanol dehydrogenase</fullName>
    </submittedName>
</protein>
<dbReference type="GO" id="GO:0004022">
    <property type="term" value="F:alcohol dehydrogenase (NAD+) activity"/>
    <property type="evidence" value="ECO:0007669"/>
    <property type="project" value="TreeGrafter"/>
</dbReference>
<organism evidence="2">
    <name type="scientific">mine drainage metagenome</name>
    <dbReference type="NCBI Taxonomy" id="410659"/>
    <lineage>
        <taxon>unclassified sequences</taxon>
        <taxon>metagenomes</taxon>
        <taxon>ecological metagenomes</taxon>
    </lineage>
</organism>
<accession>T1BUX0</accession>
<dbReference type="AlphaFoldDB" id="T1BUX0"/>
<dbReference type="Pfam" id="PF25137">
    <property type="entry name" value="ADH_Fe_C"/>
    <property type="match status" value="1"/>
</dbReference>
<proteinExistence type="predicted"/>
<feature type="domain" description="Fe-containing alcohol dehydrogenase-like C-terminal" evidence="1">
    <location>
        <begin position="5"/>
        <end position="186"/>
    </location>
</feature>
<name>T1BUX0_9ZZZZ</name>
<feature type="non-terminal residue" evidence="2">
    <location>
        <position position="1"/>
    </location>
</feature>
<evidence type="ECO:0000313" key="2">
    <source>
        <dbReference type="EMBL" id="EQD73612.1"/>
    </source>
</evidence>
<dbReference type="PANTHER" id="PTHR11496">
    <property type="entry name" value="ALCOHOL DEHYDROGENASE"/>
    <property type="match status" value="1"/>
</dbReference>
<dbReference type="SUPFAM" id="SSF56796">
    <property type="entry name" value="Dehydroquinate synthase-like"/>
    <property type="match status" value="1"/>
</dbReference>
<reference evidence="2" key="2">
    <citation type="journal article" date="2014" name="ISME J.">
        <title>Microbial stratification in low pH oxic and suboxic macroscopic growths along an acid mine drainage.</title>
        <authorList>
            <person name="Mendez-Garcia C."/>
            <person name="Mesa V."/>
            <person name="Sprenger R.R."/>
            <person name="Richter M."/>
            <person name="Diez M.S."/>
            <person name="Solano J."/>
            <person name="Bargiela R."/>
            <person name="Golyshina O.V."/>
            <person name="Manteca A."/>
            <person name="Ramos J.L."/>
            <person name="Gallego J.R."/>
            <person name="Llorente I."/>
            <person name="Martins Dos Santos V.A."/>
            <person name="Jensen O.N."/>
            <person name="Pelaez A.I."/>
            <person name="Sanchez J."/>
            <person name="Ferrer M."/>
        </authorList>
    </citation>
    <scope>NUCLEOTIDE SEQUENCE</scope>
</reference>
<dbReference type="GO" id="GO:0005739">
    <property type="term" value="C:mitochondrion"/>
    <property type="evidence" value="ECO:0007669"/>
    <property type="project" value="TreeGrafter"/>
</dbReference>
<dbReference type="Gene3D" id="1.20.1090.10">
    <property type="entry name" value="Dehydroquinate synthase-like - alpha domain"/>
    <property type="match status" value="1"/>
</dbReference>
<dbReference type="EMBL" id="AUZY01001902">
    <property type="protein sequence ID" value="EQD73612.1"/>
    <property type="molecule type" value="Genomic_DNA"/>
</dbReference>
<dbReference type="InterPro" id="IPR056798">
    <property type="entry name" value="ADH_Fe_C"/>
</dbReference>
<dbReference type="InterPro" id="IPR039697">
    <property type="entry name" value="Alcohol_dehydrogenase_Fe"/>
</dbReference>
<gene>
    <name evidence="2" type="ORF">B1B_03130</name>
</gene>
<reference evidence="2" key="1">
    <citation type="submission" date="2013-08" db="EMBL/GenBank/DDBJ databases">
        <authorList>
            <person name="Mendez C."/>
            <person name="Richter M."/>
            <person name="Ferrer M."/>
            <person name="Sanchez J."/>
        </authorList>
    </citation>
    <scope>NUCLEOTIDE SEQUENCE</scope>
</reference>
<dbReference type="PANTHER" id="PTHR11496:SF83">
    <property type="entry name" value="HYDROXYACID-OXOACID TRANSHYDROGENASE, MITOCHONDRIAL"/>
    <property type="match status" value="1"/>
</dbReference>